<dbReference type="AlphaFoldDB" id="A0A328VJH0"/>
<dbReference type="RefSeq" id="WP_112427815.1">
    <property type="nucleotide sequence ID" value="NZ_MCIF01000002.1"/>
</dbReference>
<name>A0A328VJH0_9CHLR</name>
<evidence type="ECO:0000313" key="2">
    <source>
        <dbReference type="Proteomes" id="UP000248706"/>
    </source>
</evidence>
<accession>A0A328VJH0</accession>
<keyword evidence="2" id="KW-1185">Reference proteome</keyword>
<dbReference type="Proteomes" id="UP000248706">
    <property type="component" value="Unassembled WGS sequence"/>
</dbReference>
<organism evidence="1 2">
    <name type="scientific">Thermogemmatispora tikiterensis</name>
    <dbReference type="NCBI Taxonomy" id="1825093"/>
    <lineage>
        <taxon>Bacteria</taxon>
        <taxon>Bacillati</taxon>
        <taxon>Chloroflexota</taxon>
        <taxon>Ktedonobacteria</taxon>
        <taxon>Thermogemmatisporales</taxon>
        <taxon>Thermogemmatisporaceae</taxon>
        <taxon>Thermogemmatispora</taxon>
    </lineage>
</organism>
<dbReference type="OrthoDB" id="9799840at2"/>
<dbReference type="Gene3D" id="3.30.1330.40">
    <property type="entry name" value="RutC-like"/>
    <property type="match status" value="1"/>
</dbReference>
<dbReference type="PANTHER" id="PTHR43857:SF1">
    <property type="entry name" value="YJGH FAMILY PROTEIN"/>
    <property type="match status" value="1"/>
</dbReference>
<protein>
    <recommendedName>
        <fullName evidence="3">Enamine deaminase RidA</fullName>
    </recommendedName>
</protein>
<dbReference type="CDD" id="cd06154">
    <property type="entry name" value="YjgF_YER057c_UK114_like_6"/>
    <property type="match status" value="1"/>
</dbReference>
<dbReference type="InterPro" id="IPR006175">
    <property type="entry name" value="YjgF/YER057c/UK114"/>
</dbReference>
<proteinExistence type="predicted"/>
<gene>
    <name evidence="1" type="ORF">A4R35_06885</name>
</gene>
<evidence type="ECO:0008006" key="3">
    <source>
        <dbReference type="Google" id="ProtNLM"/>
    </source>
</evidence>
<dbReference type="Pfam" id="PF01042">
    <property type="entry name" value="Ribonuc_L-PSP"/>
    <property type="match status" value="1"/>
</dbReference>
<sequence length="135" mass="14461">MELQERQIVSSGSPYEPVIGFARAVRLGNMIAVSGTAPLGPDGKTVAPGDAAAQTRRCLEIMQAALNQLGADLSTVIRTRIFLVHAEDWEQVGRVHGEFFGAVRPASTMVQVARLLDPQWLVEIEADALLPTGAP</sequence>
<reference evidence="1 2" key="1">
    <citation type="submission" date="2016-08" db="EMBL/GenBank/DDBJ databases">
        <title>Analysis of Carbohydrate Active Enzymes in Thermogemmatispora T81 Reveals Carbohydrate Degradation Ability.</title>
        <authorList>
            <person name="Tomazini A."/>
            <person name="Lal S."/>
            <person name="Stott M."/>
            <person name="Henrissat B."/>
            <person name="Polikarpov I."/>
            <person name="Sparling R."/>
            <person name="Levin D.B."/>
        </authorList>
    </citation>
    <scope>NUCLEOTIDE SEQUENCE [LARGE SCALE GENOMIC DNA]</scope>
    <source>
        <strain evidence="1 2">T81</strain>
    </source>
</reference>
<dbReference type="InterPro" id="IPR035959">
    <property type="entry name" value="RutC-like_sf"/>
</dbReference>
<evidence type="ECO:0000313" key="1">
    <source>
        <dbReference type="EMBL" id="RAQ95254.1"/>
    </source>
</evidence>
<dbReference type="SUPFAM" id="SSF55298">
    <property type="entry name" value="YjgF-like"/>
    <property type="match status" value="1"/>
</dbReference>
<dbReference type="PANTHER" id="PTHR43857">
    <property type="entry name" value="BLR7761 PROTEIN"/>
    <property type="match status" value="1"/>
</dbReference>
<comment type="caution">
    <text evidence="1">The sequence shown here is derived from an EMBL/GenBank/DDBJ whole genome shotgun (WGS) entry which is preliminary data.</text>
</comment>
<dbReference type="EMBL" id="MCIF01000002">
    <property type="protein sequence ID" value="RAQ95254.1"/>
    <property type="molecule type" value="Genomic_DNA"/>
</dbReference>